<dbReference type="EMBL" id="MU005994">
    <property type="protein sequence ID" value="KAF2859320.1"/>
    <property type="molecule type" value="Genomic_DNA"/>
</dbReference>
<dbReference type="OrthoDB" id="91193at2759"/>
<evidence type="ECO:0000313" key="2">
    <source>
        <dbReference type="Proteomes" id="UP000799421"/>
    </source>
</evidence>
<gene>
    <name evidence="1" type="ORF">K470DRAFT_100608</name>
</gene>
<reference evidence="1" key="1">
    <citation type="journal article" date="2020" name="Stud. Mycol.">
        <title>101 Dothideomycetes genomes: a test case for predicting lifestyles and emergence of pathogens.</title>
        <authorList>
            <person name="Haridas S."/>
            <person name="Albert R."/>
            <person name="Binder M."/>
            <person name="Bloem J."/>
            <person name="Labutti K."/>
            <person name="Salamov A."/>
            <person name="Andreopoulos B."/>
            <person name="Baker S."/>
            <person name="Barry K."/>
            <person name="Bills G."/>
            <person name="Bluhm B."/>
            <person name="Cannon C."/>
            <person name="Castanera R."/>
            <person name="Culley D."/>
            <person name="Daum C."/>
            <person name="Ezra D."/>
            <person name="Gonzalez J."/>
            <person name="Henrissat B."/>
            <person name="Kuo A."/>
            <person name="Liang C."/>
            <person name="Lipzen A."/>
            <person name="Lutzoni F."/>
            <person name="Magnuson J."/>
            <person name="Mondo S."/>
            <person name="Nolan M."/>
            <person name="Ohm R."/>
            <person name="Pangilinan J."/>
            <person name="Park H.-J."/>
            <person name="Ramirez L."/>
            <person name="Alfaro M."/>
            <person name="Sun H."/>
            <person name="Tritt A."/>
            <person name="Yoshinaga Y."/>
            <person name="Zwiers L.-H."/>
            <person name="Turgeon B."/>
            <person name="Goodwin S."/>
            <person name="Spatafora J."/>
            <person name="Crous P."/>
            <person name="Grigoriev I."/>
        </authorList>
    </citation>
    <scope>NUCLEOTIDE SEQUENCE</scope>
    <source>
        <strain evidence="1">CBS 480.64</strain>
    </source>
</reference>
<sequence length="295" mass="33883">MPFTVIEWSGCQELPLPAGPFLVASRRTTVRRTTTAFDGCCQQIAETHNGAASILGFLMPSRERTYKDHELSDFLEGRERFTTMPRRSCSWRIKQKTSVLMYGHPRLTASDVRGSPVNIRSFSVGGRGPSFTMLRAGQSVARELPKLRWLKGVGQPARWVASDYTLKRRSWDLSLIWAMRRRIYYDSSGRRVRWESEIVRVINPEPATEEKLAQCDDIKVWLRLKTQSVQASRYPASLDWIPPTSNTCERLFSKACCVLIDYRKSMSNETFGAIMFLHGNRAWWEASCHSSCTEW</sequence>
<dbReference type="Proteomes" id="UP000799421">
    <property type="component" value="Unassembled WGS sequence"/>
</dbReference>
<dbReference type="AlphaFoldDB" id="A0A6A7BVS8"/>
<organism evidence="1 2">
    <name type="scientific">Piedraia hortae CBS 480.64</name>
    <dbReference type="NCBI Taxonomy" id="1314780"/>
    <lineage>
        <taxon>Eukaryota</taxon>
        <taxon>Fungi</taxon>
        <taxon>Dikarya</taxon>
        <taxon>Ascomycota</taxon>
        <taxon>Pezizomycotina</taxon>
        <taxon>Dothideomycetes</taxon>
        <taxon>Dothideomycetidae</taxon>
        <taxon>Capnodiales</taxon>
        <taxon>Piedraiaceae</taxon>
        <taxon>Piedraia</taxon>
    </lineage>
</organism>
<name>A0A6A7BVS8_9PEZI</name>
<keyword evidence="2" id="KW-1185">Reference proteome</keyword>
<evidence type="ECO:0000313" key="1">
    <source>
        <dbReference type="EMBL" id="KAF2859320.1"/>
    </source>
</evidence>
<evidence type="ECO:0008006" key="3">
    <source>
        <dbReference type="Google" id="ProtNLM"/>
    </source>
</evidence>
<proteinExistence type="predicted"/>
<protein>
    <recommendedName>
        <fullName evidence="3">HAT C-terminal dimerisation domain-containing protein</fullName>
    </recommendedName>
</protein>
<accession>A0A6A7BVS8</accession>